<dbReference type="EMBL" id="CAMXCT030002835">
    <property type="protein sequence ID" value="CAL4788073.1"/>
    <property type="molecule type" value="Genomic_DNA"/>
</dbReference>
<dbReference type="InterPro" id="IPR027417">
    <property type="entry name" value="P-loop_NTPase"/>
</dbReference>
<gene>
    <name evidence="8" type="ORF">C1SCF055_LOCUS26855</name>
</gene>
<dbReference type="Gene3D" id="3.40.850.10">
    <property type="entry name" value="Kinesin motor domain"/>
    <property type="match status" value="1"/>
</dbReference>
<dbReference type="PROSITE" id="PS00411">
    <property type="entry name" value="KINESIN_MOTOR_1"/>
    <property type="match status" value="1"/>
</dbReference>
<dbReference type="GO" id="GO:0003777">
    <property type="term" value="F:microtubule motor activity"/>
    <property type="evidence" value="ECO:0007669"/>
    <property type="project" value="InterPro"/>
</dbReference>
<protein>
    <recommendedName>
        <fullName evidence="4">Kinesin-like protein</fullName>
    </recommendedName>
</protein>
<dbReference type="GO" id="GO:0005874">
    <property type="term" value="C:microtubule"/>
    <property type="evidence" value="ECO:0007669"/>
    <property type="project" value="UniProtKB-KW"/>
</dbReference>
<feature type="domain" description="Kinesin motor" evidence="7">
    <location>
        <begin position="322"/>
        <end position="674"/>
    </location>
</feature>
<feature type="region of interest" description="Disordered" evidence="6">
    <location>
        <begin position="1"/>
        <end position="37"/>
    </location>
</feature>
<dbReference type="InterPro" id="IPR036961">
    <property type="entry name" value="Kinesin_motor_dom_sf"/>
</dbReference>
<evidence type="ECO:0000313" key="9">
    <source>
        <dbReference type="EMBL" id="CAL4788073.1"/>
    </source>
</evidence>
<dbReference type="GO" id="GO:0005524">
    <property type="term" value="F:ATP binding"/>
    <property type="evidence" value="ECO:0007669"/>
    <property type="project" value="UniProtKB-UniRule"/>
</dbReference>
<dbReference type="PANTHER" id="PTHR47972:SF28">
    <property type="entry name" value="KINESIN-LIKE PROTEIN KLP-3"/>
    <property type="match status" value="1"/>
</dbReference>
<dbReference type="InterPro" id="IPR027640">
    <property type="entry name" value="Kinesin-like_fam"/>
</dbReference>
<dbReference type="SMART" id="SM00129">
    <property type="entry name" value="KISc"/>
    <property type="match status" value="1"/>
</dbReference>
<name>A0A9P1G5W1_9DINO</name>
<keyword evidence="3 4" id="KW-0505">Motor protein</keyword>
<dbReference type="SUPFAM" id="SSF52540">
    <property type="entry name" value="P-loop containing nucleoside triphosphate hydrolases"/>
    <property type="match status" value="1"/>
</dbReference>
<feature type="compositionally biased region" description="Low complexity" evidence="6">
    <location>
        <begin position="1"/>
        <end position="17"/>
    </location>
</feature>
<dbReference type="Pfam" id="PF00225">
    <property type="entry name" value="Kinesin"/>
    <property type="match status" value="1"/>
</dbReference>
<evidence type="ECO:0000313" key="10">
    <source>
        <dbReference type="Proteomes" id="UP001152797"/>
    </source>
</evidence>
<dbReference type="OrthoDB" id="3176171at2759"/>
<dbReference type="Proteomes" id="UP001152797">
    <property type="component" value="Unassembled WGS sequence"/>
</dbReference>
<evidence type="ECO:0000313" key="8">
    <source>
        <dbReference type="EMBL" id="CAI4000761.1"/>
    </source>
</evidence>
<keyword evidence="1 3" id="KW-0547">Nucleotide-binding</keyword>
<organism evidence="8">
    <name type="scientific">Cladocopium goreaui</name>
    <dbReference type="NCBI Taxonomy" id="2562237"/>
    <lineage>
        <taxon>Eukaryota</taxon>
        <taxon>Sar</taxon>
        <taxon>Alveolata</taxon>
        <taxon>Dinophyceae</taxon>
        <taxon>Suessiales</taxon>
        <taxon>Symbiodiniaceae</taxon>
        <taxon>Cladocopium</taxon>
    </lineage>
</organism>
<dbReference type="GO" id="GO:0007018">
    <property type="term" value="P:microtubule-based movement"/>
    <property type="evidence" value="ECO:0007669"/>
    <property type="project" value="InterPro"/>
</dbReference>
<evidence type="ECO:0000256" key="3">
    <source>
        <dbReference type="PROSITE-ProRule" id="PRU00283"/>
    </source>
</evidence>
<keyword evidence="5" id="KW-0175">Coiled coil</keyword>
<feature type="region of interest" description="Disordered" evidence="6">
    <location>
        <begin position="466"/>
        <end position="508"/>
    </location>
</feature>
<accession>A0A9P1G5W1</accession>
<comment type="similarity">
    <text evidence="3 4">Belongs to the TRAFAC class myosin-kinesin ATPase superfamily. Kinesin family.</text>
</comment>
<feature type="binding site" evidence="3">
    <location>
        <begin position="408"/>
        <end position="415"/>
    </location>
    <ligand>
        <name>ATP</name>
        <dbReference type="ChEBI" id="CHEBI:30616"/>
    </ligand>
</feature>
<feature type="region of interest" description="Disordered" evidence="6">
    <location>
        <begin position="683"/>
        <end position="724"/>
    </location>
</feature>
<dbReference type="EMBL" id="CAMXCT010002835">
    <property type="protein sequence ID" value="CAI4000761.1"/>
    <property type="molecule type" value="Genomic_DNA"/>
</dbReference>
<reference evidence="8" key="1">
    <citation type="submission" date="2022-10" db="EMBL/GenBank/DDBJ databases">
        <authorList>
            <person name="Chen Y."/>
            <person name="Dougan E. K."/>
            <person name="Chan C."/>
            <person name="Rhodes N."/>
            <person name="Thang M."/>
        </authorList>
    </citation>
    <scope>NUCLEOTIDE SEQUENCE</scope>
</reference>
<proteinExistence type="inferred from homology"/>
<feature type="compositionally biased region" description="Basic and acidic residues" evidence="6">
    <location>
        <begin position="691"/>
        <end position="708"/>
    </location>
</feature>
<evidence type="ECO:0000256" key="6">
    <source>
        <dbReference type="SAM" id="MobiDB-lite"/>
    </source>
</evidence>
<evidence type="ECO:0000256" key="4">
    <source>
        <dbReference type="RuleBase" id="RU000394"/>
    </source>
</evidence>
<feature type="compositionally biased region" description="Basic and acidic residues" evidence="6">
    <location>
        <begin position="476"/>
        <end position="486"/>
    </location>
</feature>
<evidence type="ECO:0000256" key="5">
    <source>
        <dbReference type="SAM" id="Coils"/>
    </source>
</evidence>
<comment type="caution">
    <text evidence="8">The sequence shown here is derived from an EMBL/GenBank/DDBJ whole genome shotgun (WGS) entry which is preliminary data.</text>
</comment>
<dbReference type="PANTHER" id="PTHR47972">
    <property type="entry name" value="KINESIN-LIKE PROTEIN KLP-3"/>
    <property type="match status" value="1"/>
</dbReference>
<evidence type="ECO:0000256" key="1">
    <source>
        <dbReference type="ARBA" id="ARBA00022741"/>
    </source>
</evidence>
<keyword evidence="2 3" id="KW-0067">ATP-binding</keyword>
<dbReference type="AlphaFoldDB" id="A0A9P1G5W1"/>
<dbReference type="EMBL" id="CAMXCT020002835">
    <property type="protein sequence ID" value="CAL1154136.1"/>
    <property type="molecule type" value="Genomic_DNA"/>
</dbReference>
<keyword evidence="10" id="KW-1185">Reference proteome</keyword>
<sequence length="724" mass="79823">MVASMASSLDASLSYLSPKARDKENDSQNGNRDVQDVLSCSRKKLSLGSLGDRIRAERSRAQREPESSFVVNSPEALPCTSQILPPQHLWTPNFTSPNSEEVLFTEDSADQGPEAAEFDEIRQKLRAIRGALQRSNTQQAEMHAMLSQALERCESLKMEAADAQRSKEHHHHRWCILDQERESLQRMASQSRSSEQSAREEAVAWRAWLRSCLELLLREVSLKPATEMLKHLKTTERSLQPELLAKMPSLYESLADALGNARASGEGILRAPQKVEADERVAQLERQLAQKELALAALEQEKRSLRSEVRSLQNQVQELRGSIRVFCRIRPPRGAGAGAEGAPGNGFGVKAEGSRSVCLKKPPGDRRHDFNFDRVFNQQAGQRDLFEEVGPLLPGILEGIHVCIFAYGQTGAGKTYTLAGQRSSKQPGIQDLAIGDLLRLAKESFEVRLTALEIYNESIQDLLSTCEGASGPSRAPSERLEVRQSREGLTSDAETEEASPSPFGSMRVPGLKSWTVQDSADVEEALERVRTKRHVASTALNERSSRSHTVLSLSVLRRSAGTVEYLGVPVGVLHIVDLAGSERTKVSQAEGLQMKEANCINRSLSALADVLFALGDSSSSAHVPYRNSKLTYLLQDALGGPGCKTFLFAQVSPDAQDAHESYSTLTFAARVATSVQKGRLRLRTGNVSPSPRRELRERDSPSAREENWRAAAPPLPRRREEAKS</sequence>
<dbReference type="GO" id="GO:0008017">
    <property type="term" value="F:microtubule binding"/>
    <property type="evidence" value="ECO:0007669"/>
    <property type="project" value="InterPro"/>
</dbReference>
<keyword evidence="4" id="KW-0493">Microtubule</keyword>
<dbReference type="InterPro" id="IPR001752">
    <property type="entry name" value="Kinesin_motor_dom"/>
</dbReference>
<reference evidence="9 10" key="2">
    <citation type="submission" date="2024-05" db="EMBL/GenBank/DDBJ databases">
        <authorList>
            <person name="Chen Y."/>
            <person name="Shah S."/>
            <person name="Dougan E. K."/>
            <person name="Thang M."/>
            <person name="Chan C."/>
        </authorList>
    </citation>
    <scope>NUCLEOTIDE SEQUENCE [LARGE SCALE GENOMIC DNA]</scope>
</reference>
<dbReference type="PROSITE" id="PS50067">
    <property type="entry name" value="KINESIN_MOTOR_2"/>
    <property type="match status" value="1"/>
</dbReference>
<dbReference type="InterPro" id="IPR019821">
    <property type="entry name" value="Kinesin_motor_CS"/>
</dbReference>
<evidence type="ECO:0000256" key="2">
    <source>
        <dbReference type="ARBA" id="ARBA00022840"/>
    </source>
</evidence>
<evidence type="ECO:0000259" key="7">
    <source>
        <dbReference type="PROSITE" id="PS50067"/>
    </source>
</evidence>
<feature type="coiled-coil region" evidence="5">
    <location>
        <begin position="274"/>
        <end position="322"/>
    </location>
</feature>
<dbReference type="PRINTS" id="PR00380">
    <property type="entry name" value="KINESINHEAVY"/>
</dbReference>